<dbReference type="Proteomes" id="UP000579945">
    <property type="component" value="Unassembled WGS sequence"/>
</dbReference>
<gene>
    <name evidence="2" type="ORF">FHR33_004113</name>
</gene>
<evidence type="ECO:0000313" key="2">
    <source>
        <dbReference type="EMBL" id="MBB3728253.1"/>
    </source>
</evidence>
<dbReference type="RefSeq" id="WP_183649946.1">
    <property type="nucleotide sequence ID" value="NZ_BAAAXX010000022.1"/>
</dbReference>
<protein>
    <submittedName>
        <fullName evidence="2">Uncharacterized protein</fullName>
    </submittedName>
</protein>
<evidence type="ECO:0000313" key="3">
    <source>
        <dbReference type="Proteomes" id="UP000579945"/>
    </source>
</evidence>
<evidence type="ECO:0000256" key="1">
    <source>
        <dbReference type="SAM" id="MobiDB-lite"/>
    </source>
</evidence>
<accession>A0A7W5Y8A0</accession>
<sequence length="57" mass="5977">MKTPPQDRPTSTFLEGGGAGAATMSKYGDLPNGRRPSMGSVVVEGRYPLDGRHSLDG</sequence>
<proteinExistence type="predicted"/>
<dbReference type="GeneID" id="95390498"/>
<feature type="compositionally biased region" description="Basic and acidic residues" evidence="1">
    <location>
        <begin position="47"/>
        <end position="57"/>
    </location>
</feature>
<dbReference type="AlphaFoldDB" id="A0A7W5Y8A0"/>
<reference evidence="2 3" key="1">
    <citation type="submission" date="2020-08" db="EMBL/GenBank/DDBJ databases">
        <title>Sequencing the genomes of 1000 actinobacteria strains.</title>
        <authorList>
            <person name="Klenk H.-P."/>
        </authorList>
    </citation>
    <scope>NUCLEOTIDE SEQUENCE [LARGE SCALE GENOMIC DNA]</scope>
    <source>
        <strain evidence="2 3">DSM 44320</strain>
    </source>
</reference>
<organism evidence="2 3">
    <name type="scientific">Nonomuraea dietziae</name>
    <dbReference type="NCBI Taxonomy" id="65515"/>
    <lineage>
        <taxon>Bacteria</taxon>
        <taxon>Bacillati</taxon>
        <taxon>Actinomycetota</taxon>
        <taxon>Actinomycetes</taxon>
        <taxon>Streptosporangiales</taxon>
        <taxon>Streptosporangiaceae</taxon>
        <taxon>Nonomuraea</taxon>
    </lineage>
</organism>
<dbReference type="EMBL" id="JACIBV010000001">
    <property type="protein sequence ID" value="MBB3728253.1"/>
    <property type="molecule type" value="Genomic_DNA"/>
</dbReference>
<name>A0A7W5Y8A0_9ACTN</name>
<comment type="caution">
    <text evidence="2">The sequence shown here is derived from an EMBL/GenBank/DDBJ whole genome shotgun (WGS) entry which is preliminary data.</text>
</comment>
<keyword evidence="3" id="KW-1185">Reference proteome</keyword>
<feature type="region of interest" description="Disordered" evidence="1">
    <location>
        <begin position="1"/>
        <end position="57"/>
    </location>
</feature>